<protein>
    <submittedName>
        <fullName evidence="1">Uncharacterized protein</fullName>
    </submittedName>
</protein>
<dbReference type="Proteomes" id="UP000093336">
    <property type="component" value="Unassembled WGS sequence"/>
</dbReference>
<dbReference type="AlphaFoldDB" id="A0A0W0UJZ9"/>
<evidence type="ECO:0000313" key="2">
    <source>
        <dbReference type="EMBL" id="OCH97340.1"/>
    </source>
</evidence>
<keyword evidence="4" id="KW-1185">Reference proteome</keyword>
<proteinExistence type="predicted"/>
<reference evidence="1 3" key="1">
    <citation type="submission" date="2015-11" db="EMBL/GenBank/DDBJ databases">
        <title>Genomic analysis of 38 Legionella species identifies large and diverse effector repertoires.</title>
        <authorList>
            <person name="Burstein D."/>
            <person name="Amaro F."/>
            <person name="Zusman T."/>
            <person name="Lifshitz Z."/>
            <person name="Cohen O."/>
            <person name="Gilbert J.A."/>
            <person name="Pupko T."/>
            <person name="Shuman H.A."/>
            <person name="Segal G."/>
        </authorList>
    </citation>
    <scope>NUCLEOTIDE SEQUENCE [LARGE SCALE GENOMIC DNA]</scope>
    <source>
        <strain evidence="1 3">JA-26-G1-E2</strain>
    </source>
</reference>
<dbReference type="EMBL" id="LNYG01000013">
    <property type="protein sequence ID" value="KTD08060.1"/>
    <property type="molecule type" value="Genomic_DNA"/>
</dbReference>
<dbReference type="EMBL" id="LYOZ01000045">
    <property type="protein sequence ID" value="OCH97340.1"/>
    <property type="molecule type" value="Genomic_DNA"/>
</dbReference>
<dbReference type="Proteomes" id="UP000054715">
    <property type="component" value="Unassembled WGS sequence"/>
</dbReference>
<dbReference type="OrthoDB" id="5653730at2"/>
<dbReference type="PATRIC" id="fig|455.5.peg.2375"/>
<dbReference type="STRING" id="455.Ljam_2255"/>
<dbReference type="RefSeq" id="WP_058450120.1">
    <property type="nucleotide sequence ID" value="NZ_CAAAJF010000013.1"/>
</dbReference>
<gene>
    <name evidence="2" type="ORF">A8135_03540</name>
    <name evidence="1" type="ORF">Ljam_2255</name>
</gene>
<evidence type="ECO:0000313" key="4">
    <source>
        <dbReference type="Proteomes" id="UP000093336"/>
    </source>
</evidence>
<organism evidence="1 3">
    <name type="scientific">Legionella jamestowniensis</name>
    <dbReference type="NCBI Taxonomy" id="455"/>
    <lineage>
        <taxon>Bacteria</taxon>
        <taxon>Pseudomonadati</taxon>
        <taxon>Pseudomonadota</taxon>
        <taxon>Gammaproteobacteria</taxon>
        <taxon>Legionellales</taxon>
        <taxon>Legionellaceae</taxon>
        <taxon>Legionella</taxon>
    </lineage>
</organism>
<accession>A0A0W0UJZ9</accession>
<sequence>MVSDLLDNYIHRLRLLINQESNKEILSFAKELLTQLRSLTSISSLQHTLTRFSASIGSSVSPLTVQIITWEKELQELQCLEKTVLAKFPAFYFGEHVQPFKRMLEQVFARDDYLFHARAKSLLSYLNDETLQDTLNYLNDLSMGAAYSSATLGTFDQSPSLSRKHAACKYLLTKNSINFNEKNNKQTLANNLLQSALLIYQDMYKDQKLMPQPKTEENESSSQCILI</sequence>
<comment type="caution">
    <text evidence="1">The sequence shown here is derived from an EMBL/GenBank/DDBJ whole genome shotgun (WGS) entry which is preliminary data.</text>
</comment>
<evidence type="ECO:0000313" key="3">
    <source>
        <dbReference type="Proteomes" id="UP000054715"/>
    </source>
</evidence>
<evidence type="ECO:0000313" key="1">
    <source>
        <dbReference type="EMBL" id="KTD08060.1"/>
    </source>
</evidence>
<reference evidence="2 4" key="2">
    <citation type="submission" date="2016-05" db="EMBL/GenBank/DDBJ databases">
        <authorList>
            <person name="Prochazka B."/>
            <person name="Indra A."/>
            <person name="Hasenberger P."/>
            <person name="Blaschitz M."/>
            <person name="Wagner L."/>
            <person name="Wewalka G."/>
            <person name="Sorschag S."/>
            <person name="Schmid D."/>
            <person name="Ruppitsch W."/>
        </authorList>
    </citation>
    <scope>NUCLEOTIDE SEQUENCE [LARGE SCALE GENOMIC DNA]</scope>
    <source>
        <strain evidence="2 4">974010_12</strain>
    </source>
</reference>
<name>A0A0W0UJZ9_9GAMM</name>